<dbReference type="SMART" id="SM00498">
    <property type="entry name" value="FH2"/>
    <property type="match status" value="1"/>
</dbReference>
<reference evidence="5" key="1">
    <citation type="journal article" date="2012" name="Science">
        <title>The Paleozoic origin of enzymatic lignin decomposition reconstructed from 31 fungal genomes.</title>
        <authorList>
            <person name="Floudas D."/>
            <person name="Binder M."/>
            <person name="Riley R."/>
            <person name="Barry K."/>
            <person name="Blanchette R.A."/>
            <person name="Henrissat B."/>
            <person name="Martinez A.T."/>
            <person name="Otillar R."/>
            <person name="Spatafora J.W."/>
            <person name="Yadav J.S."/>
            <person name="Aerts A."/>
            <person name="Benoit I."/>
            <person name="Boyd A."/>
            <person name="Carlson A."/>
            <person name="Copeland A."/>
            <person name="Coutinho P.M."/>
            <person name="de Vries R.P."/>
            <person name="Ferreira P."/>
            <person name="Findley K."/>
            <person name="Foster B."/>
            <person name="Gaskell J."/>
            <person name="Glotzer D."/>
            <person name="Gorecki P."/>
            <person name="Heitman J."/>
            <person name="Hesse C."/>
            <person name="Hori C."/>
            <person name="Igarashi K."/>
            <person name="Jurgens J.A."/>
            <person name="Kallen N."/>
            <person name="Kersten P."/>
            <person name="Kohler A."/>
            <person name="Kuees U."/>
            <person name="Kumar T.K.A."/>
            <person name="Kuo A."/>
            <person name="LaButti K."/>
            <person name="Larrondo L.F."/>
            <person name="Lindquist E."/>
            <person name="Ling A."/>
            <person name="Lombard V."/>
            <person name="Lucas S."/>
            <person name="Lundell T."/>
            <person name="Martin R."/>
            <person name="McLaughlin D.J."/>
            <person name="Morgenstern I."/>
            <person name="Morin E."/>
            <person name="Murat C."/>
            <person name="Nagy L.G."/>
            <person name="Nolan M."/>
            <person name="Ohm R.A."/>
            <person name="Patyshakuliyeva A."/>
            <person name="Rokas A."/>
            <person name="Ruiz-Duenas F.J."/>
            <person name="Sabat G."/>
            <person name="Salamov A."/>
            <person name="Samejima M."/>
            <person name="Schmutz J."/>
            <person name="Slot J.C."/>
            <person name="St John F."/>
            <person name="Stenlid J."/>
            <person name="Sun H."/>
            <person name="Sun S."/>
            <person name="Syed K."/>
            <person name="Tsang A."/>
            <person name="Wiebenga A."/>
            <person name="Young D."/>
            <person name="Pisabarro A."/>
            <person name="Eastwood D.C."/>
            <person name="Martin F."/>
            <person name="Cullen D."/>
            <person name="Grigoriev I.V."/>
            <person name="Hibbett D.S."/>
        </authorList>
    </citation>
    <scope>NUCLEOTIDE SEQUENCE [LARGE SCALE GENOMIC DNA]</scope>
    <source>
        <strain evidence="5">RWD-64-598 SS2</strain>
    </source>
</reference>
<feature type="region of interest" description="Disordered" evidence="1">
    <location>
        <begin position="309"/>
        <end position="340"/>
    </location>
</feature>
<sequence length="1790" mass="194869">MSSDPLIVPALLPSGSLQYATLSAGATAQDVISALGGQRDVRDDVLGDLALHKWAVQQVRKQQSGRQWEEHELEVLGDGLLAPTDKIAPLLDTADKRADEPAARHFSSFPLTSHLHTPVFKLVSLHPFLSVSVSFLRVPEIHDDFKWRVFLSRNTTVDAVIDLIADELGLSKALPVPGGGNLEYVLEEVWYTKEGEKSTRLSLSSIMSKIIEASQRKGSTFRLCVPDEWYRRAKPRSLSSTSFDPTEDTIKRLADLEKAEQEEEEEEEEGTAKLPDISPPRPTSPSVDWRASLSQSRLTSLFSGWQTPAAPAAPAAPTTPTAVVTPTPQGTIGRKSVSEPRIMEQHTGGSVGGAAQPTNLDTLTEEVDDSEFEQFLDEMGLKGAKRAAMYNLPATNKRYLLQQNRKTTTGGDSTPENGTIRGGPSSAFPSPSHPSSSSAATYGPTTAAALLPRIVPQLTGGGDGGLMKRFSMATWGAASAPAPPVVSADQDNRGSGEFDTTGTVKHARKTSLEQLAAQAQAQTMFQAQGQSQSQNQNQNQGYGHGHGNGHGQQEQAQQALQPQMTGTGGLWSSWWTSSGGSAATVSRATGSGSSAATAAPGASGTPGAGAAKDESATSARRYVEGMKALRAGDAKLVKHLISLRVHLATAKVAWVEEFIGEKGMGAIGDLLGGLVGKGGKRRNLSDVEGTVLQEVVKCLRVLLNTQPGFNSVVASPILITHIAYALHGSALKLRTLVAELLAAICVLSLHEGHRAVLAALSDYRIAFDEAFRFQGLVDALKLPDIPDDVSISSFEEEEGTWEARTAYMALVNALTNCPEALEERVLLREEFGRRGLNEVIVALRYTKPPDALQTQLDVYTEEKFEDEEDMRERARKAYSSSARGGHGGGHGKEASESAMLLEEVLQSAKEQQMGAGMVALLRQLEGVFESEADSQYKSDLLAIVQSFVQQIVLVGDFHENWQDFVKRFVDSVKHYSGHELDIRKSKDYDSVSIVEVELEDLRAKIDELSEENLQLTTERDGHMAELATLKSLAPSPTPKKSGSDNMHGLVQRLVQKEKQVMQLKADVDRLQALNPADSKEADERAKRDRDRAKWNTLMDEIAKLKMKQTEMESTISMKDKEILYLKRALESVYSRFQTREEERSGADLDAQTLASRAIESMTRKDDEIASLEEDIIELKRLLAEKPKYITETDFKSQNSPPPPPPPVSKAKSARSKPLAPAPVSVSRATAPPPPPPPPPLQRRSSNAPSVQEDADDASSRSTTPTPSTPVASAGGGPPPPPPPMPGAPGLPGMPPPPPPPPVVGYTAPKPMRPAKRLKPFFWNKLTPKDLGSHTVWNDAGMGVVDGLGEFAIDDLETTFSLENTQSDKPAKTEQANKGGITTLLDITRANNIGIMLNRIKLSSLQIRRALLDLDDNKLSVDDLKYISKQLPTAEEISRIKDYDDISKLAKADQYFFEIMVIPRLQERLDCMIYRRKLELDIEEVRPDLKYLRDASKELRASERFKRTLKAVLAIGNALNMSTFRGGAHGFKLEALLKMKETKTAKGGKECPTLLHYVARVLIRTDPSLMLFIEEMPSVEPAARISTQTLSQSVQTMVASLAKVKEEVHLLKQLRHPSSGDQFVAIMQPFVERQSTSIDALKKMMDAVEGDLRSLLAYYGESGDPSDGIKPEDFFGIVCSFSTTLQKAALEVHEAEQKTKSKVPKLVTTGAPTPDGLPSSSNQNGNLLAPPSGPERPKTPQSIGRGDVDAAIRTLKEGRRRSRPPRQGGQPRASKIFLDGRPESRIFDPTA</sequence>
<dbReference type="SMART" id="SM01139">
    <property type="entry name" value="Drf_FH3"/>
    <property type="match status" value="1"/>
</dbReference>
<feature type="compositionally biased region" description="Polar residues" evidence="1">
    <location>
        <begin position="406"/>
        <end position="417"/>
    </location>
</feature>
<feature type="compositionally biased region" description="Pro residues" evidence="1">
    <location>
        <begin position="1230"/>
        <end position="1240"/>
    </location>
</feature>
<dbReference type="PROSITE" id="PS51444">
    <property type="entry name" value="FH2"/>
    <property type="match status" value="1"/>
</dbReference>
<dbReference type="EMBL" id="JH711586">
    <property type="protein sequence ID" value="EIW76318.1"/>
    <property type="molecule type" value="Genomic_DNA"/>
</dbReference>
<dbReference type="InterPro" id="IPR051425">
    <property type="entry name" value="Formin_Homology"/>
</dbReference>
<feature type="compositionally biased region" description="Low complexity" evidence="1">
    <location>
        <begin position="479"/>
        <end position="488"/>
    </location>
</feature>
<dbReference type="SUPFAM" id="SSF101447">
    <property type="entry name" value="Formin homology 2 domain (FH2 domain)"/>
    <property type="match status" value="1"/>
</dbReference>
<dbReference type="Gene3D" id="1.25.10.10">
    <property type="entry name" value="Leucine-rich Repeat Variant"/>
    <property type="match status" value="1"/>
</dbReference>
<feature type="region of interest" description="Disordered" evidence="1">
    <location>
        <begin position="406"/>
        <end position="441"/>
    </location>
</feature>
<feature type="compositionally biased region" description="Acidic residues" evidence="1">
    <location>
        <begin position="260"/>
        <end position="269"/>
    </location>
</feature>
<dbReference type="InterPro" id="IPR042201">
    <property type="entry name" value="FH2_Formin_sf"/>
</dbReference>
<evidence type="ECO:0000256" key="1">
    <source>
        <dbReference type="SAM" id="MobiDB-lite"/>
    </source>
</evidence>
<accession>A0A5M3MAM2</accession>
<feature type="compositionally biased region" description="Low complexity" evidence="1">
    <location>
        <begin position="551"/>
        <end position="610"/>
    </location>
</feature>
<dbReference type="SUPFAM" id="SSF48371">
    <property type="entry name" value="ARM repeat"/>
    <property type="match status" value="1"/>
</dbReference>
<dbReference type="InterPro" id="IPR010473">
    <property type="entry name" value="GTPase-bd"/>
</dbReference>
<organism evidence="4 5">
    <name type="scientific">Coniophora puteana (strain RWD-64-598)</name>
    <name type="common">Brown rot fungus</name>
    <dbReference type="NCBI Taxonomy" id="741705"/>
    <lineage>
        <taxon>Eukaryota</taxon>
        <taxon>Fungi</taxon>
        <taxon>Dikarya</taxon>
        <taxon>Basidiomycota</taxon>
        <taxon>Agaricomycotina</taxon>
        <taxon>Agaricomycetes</taxon>
        <taxon>Agaricomycetidae</taxon>
        <taxon>Boletales</taxon>
        <taxon>Coniophorineae</taxon>
        <taxon>Coniophoraceae</taxon>
        <taxon>Coniophora</taxon>
    </lineage>
</organism>
<keyword evidence="5" id="KW-1185">Reference proteome</keyword>
<dbReference type="OMA" id="PKREAMY"/>
<dbReference type="GO" id="GO:0031267">
    <property type="term" value="F:small GTPase binding"/>
    <property type="evidence" value="ECO:0007669"/>
    <property type="project" value="InterPro"/>
</dbReference>
<feature type="compositionally biased region" description="Low complexity" evidence="1">
    <location>
        <begin position="520"/>
        <end position="541"/>
    </location>
</feature>
<dbReference type="PANTHER" id="PTHR45725">
    <property type="entry name" value="FORMIN HOMOLOGY 2 FAMILY MEMBER"/>
    <property type="match status" value="1"/>
</dbReference>
<feature type="compositionally biased region" description="Basic and acidic residues" evidence="1">
    <location>
        <begin position="1077"/>
        <end position="1091"/>
    </location>
</feature>
<dbReference type="InterPro" id="IPR015425">
    <property type="entry name" value="FH2_Formin"/>
</dbReference>
<dbReference type="InterPro" id="IPR010472">
    <property type="entry name" value="FH3_dom"/>
</dbReference>
<dbReference type="Proteomes" id="UP000053558">
    <property type="component" value="Unassembled WGS sequence"/>
</dbReference>
<dbReference type="InterPro" id="IPR014768">
    <property type="entry name" value="GBD/FH3_dom"/>
</dbReference>
<dbReference type="GO" id="GO:0030036">
    <property type="term" value="P:actin cytoskeleton organization"/>
    <property type="evidence" value="ECO:0007669"/>
    <property type="project" value="InterPro"/>
</dbReference>
<dbReference type="Pfam" id="PF02181">
    <property type="entry name" value="FH2"/>
    <property type="match status" value="1"/>
</dbReference>
<dbReference type="SMART" id="SM01140">
    <property type="entry name" value="Drf_GBD"/>
    <property type="match status" value="1"/>
</dbReference>
<name>A0A5M3MAM2_CONPW</name>
<dbReference type="Pfam" id="PF06367">
    <property type="entry name" value="Drf_FH3"/>
    <property type="match status" value="1"/>
</dbReference>
<feature type="compositionally biased region" description="Low complexity" evidence="1">
    <location>
        <begin position="1259"/>
        <end position="1272"/>
    </location>
</feature>
<feature type="compositionally biased region" description="Basic and acidic residues" evidence="1">
    <location>
        <begin position="1745"/>
        <end position="1756"/>
    </location>
</feature>
<dbReference type="KEGG" id="cput:CONPUDRAFT_139713"/>
<feature type="region of interest" description="Disordered" evidence="1">
    <location>
        <begin position="258"/>
        <end position="292"/>
    </location>
</feature>
<feature type="compositionally biased region" description="Basic and acidic residues" evidence="1">
    <location>
        <begin position="1777"/>
        <end position="1790"/>
    </location>
</feature>
<evidence type="ECO:0008006" key="6">
    <source>
        <dbReference type="Google" id="ProtNLM"/>
    </source>
</evidence>
<feature type="region of interest" description="Disordered" evidence="1">
    <location>
        <begin position="1071"/>
        <end position="1091"/>
    </location>
</feature>
<dbReference type="InterPro" id="IPR016024">
    <property type="entry name" value="ARM-type_fold"/>
</dbReference>
<feature type="region of interest" description="Disordered" evidence="1">
    <location>
        <begin position="479"/>
        <end position="504"/>
    </location>
</feature>
<feature type="compositionally biased region" description="Low complexity" evidence="1">
    <location>
        <begin position="424"/>
        <end position="440"/>
    </location>
</feature>
<feature type="compositionally biased region" description="Low complexity" evidence="1">
    <location>
        <begin position="309"/>
        <end position="328"/>
    </location>
</feature>
<gene>
    <name evidence="4" type="ORF">CONPUDRAFT_139713</name>
</gene>
<feature type="compositionally biased region" description="Pro residues" evidence="1">
    <location>
        <begin position="1276"/>
        <end position="1302"/>
    </location>
</feature>
<dbReference type="PANTHER" id="PTHR45725:SF1">
    <property type="entry name" value="DISHEVELLED ASSOCIATED ACTIVATOR OF MORPHOGENESIS, ISOFORM D"/>
    <property type="match status" value="1"/>
</dbReference>
<evidence type="ECO:0000313" key="4">
    <source>
        <dbReference type="EMBL" id="EIW76318.1"/>
    </source>
</evidence>
<dbReference type="PROSITE" id="PS51232">
    <property type="entry name" value="GBD_FH3"/>
    <property type="match status" value="1"/>
</dbReference>
<comment type="caution">
    <text evidence="4">The sequence shown here is derived from an EMBL/GenBank/DDBJ whole genome shotgun (WGS) entry which is preliminary data.</text>
</comment>
<feature type="domain" description="FH2" evidence="3">
    <location>
        <begin position="1307"/>
        <end position="1710"/>
    </location>
</feature>
<dbReference type="GO" id="GO:0003779">
    <property type="term" value="F:actin binding"/>
    <property type="evidence" value="ECO:0007669"/>
    <property type="project" value="InterPro"/>
</dbReference>
<protein>
    <recommendedName>
        <fullName evidence="6">FH2-domain-containing protein</fullName>
    </recommendedName>
</protein>
<feature type="region of interest" description="Disordered" evidence="1">
    <location>
        <begin position="1190"/>
        <end position="1310"/>
    </location>
</feature>
<evidence type="ECO:0000259" key="3">
    <source>
        <dbReference type="PROSITE" id="PS51444"/>
    </source>
</evidence>
<dbReference type="InterPro" id="IPR011989">
    <property type="entry name" value="ARM-like"/>
</dbReference>
<evidence type="ECO:0000313" key="5">
    <source>
        <dbReference type="Proteomes" id="UP000053558"/>
    </source>
</evidence>
<evidence type="ECO:0000259" key="2">
    <source>
        <dbReference type="PROSITE" id="PS51232"/>
    </source>
</evidence>
<proteinExistence type="predicted"/>
<feature type="domain" description="GBD/FH3" evidence="2">
    <location>
        <begin position="360"/>
        <end position="959"/>
    </location>
</feature>
<feature type="region of interest" description="Disordered" evidence="1">
    <location>
        <begin position="1694"/>
        <end position="1790"/>
    </location>
</feature>
<dbReference type="OrthoDB" id="1668162at2759"/>
<feature type="region of interest" description="Disordered" evidence="1">
    <location>
        <begin position="520"/>
        <end position="614"/>
    </location>
</feature>
<dbReference type="GeneID" id="19201391"/>
<dbReference type="RefSeq" id="XP_007773556.1">
    <property type="nucleotide sequence ID" value="XM_007775366.1"/>
</dbReference>
<dbReference type="Pfam" id="PF06371">
    <property type="entry name" value="Drf_GBD"/>
    <property type="match status" value="1"/>
</dbReference>
<dbReference type="Gene3D" id="1.20.58.2220">
    <property type="entry name" value="Formin, FH2 domain"/>
    <property type="match status" value="1"/>
</dbReference>